<dbReference type="OrthoDB" id="9987011at2759"/>
<dbReference type="GeneID" id="19115250"/>
<accession>M2NNE3</accession>
<keyword evidence="4" id="KW-1185">Reference proteome</keyword>
<reference evidence="3 4" key="1">
    <citation type="journal article" date="2012" name="PLoS Pathog.">
        <title>Diverse lifestyles and strategies of plant pathogenesis encoded in the genomes of eighteen Dothideomycetes fungi.</title>
        <authorList>
            <person name="Ohm R.A."/>
            <person name="Feau N."/>
            <person name="Henrissat B."/>
            <person name="Schoch C.L."/>
            <person name="Horwitz B.A."/>
            <person name="Barry K.W."/>
            <person name="Condon B.J."/>
            <person name="Copeland A.C."/>
            <person name="Dhillon B."/>
            <person name="Glaser F."/>
            <person name="Hesse C.N."/>
            <person name="Kosti I."/>
            <person name="LaButti K."/>
            <person name="Lindquist E.A."/>
            <person name="Lucas S."/>
            <person name="Salamov A.A."/>
            <person name="Bradshaw R.E."/>
            <person name="Ciuffetti L."/>
            <person name="Hamelin R.C."/>
            <person name="Kema G.H.J."/>
            <person name="Lawrence C."/>
            <person name="Scott J.A."/>
            <person name="Spatafora J.W."/>
            <person name="Turgeon B.G."/>
            <person name="de Wit P.J.G.M."/>
            <person name="Zhong S."/>
            <person name="Goodwin S.B."/>
            <person name="Grigoriev I.V."/>
        </authorList>
    </citation>
    <scope>NUCLEOTIDE SEQUENCE [LARGE SCALE GENOMIC DNA]</scope>
    <source>
        <strain evidence="3 4">UAMH 10762</strain>
    </source>
</reference>
<dbReference type="PANTHER" id="PTHR38695">
    <property type="entry name" value="AMINO ACID PERMEASE_ SLC12A DOMAIN-CONTAINING PROTEIN"/>
    <property type="match status" value="1"/>
</dbReference>
<dbReference type="AlphaFoldDB" id="M2NNE3"/>
<evidence type="ECO:0000259" key="2">
    <source>
        <dbReference type="Pfam" id="PF17648"/>
    </source>
</evidence>
<dbReference type="EMBL" id="KB445550">
    <property type="protein sequence ID" value="EMD01005.1"/>
    <property type="molecule type" value="Genomic_DNA"/>
</dbReference>
<dbReference type="KEGG" id="bcom:BAUCODRAFT_53431"/>
<feature type="non-terminal residue" evidence="3">
    <location>
        <position position="1"/>
    </location>
</feature>
<gene>
    <name evidence="3" type="ORF">BAUCODRAFT_53431</name>
</gene>
<dbReference type="RefSeq" id="XP_007672189.1">
    <property type="nucleotide sequence ID" value="XM_007673999.1"/>
</dbReference>
<evidence type="ECO:0000256" key="1">
    <source>
        <dbReference type="SAM" id="SignalP"/>
    </source>
</evidence>
<evidence type="ECO:0000313" key="4">
    <source>
        <dbReference type="Proteomes" id="UP000011761"/>
    </source>
</evidence>
<dbReference type="InterPro" id="IPR040841">
    <property type="entry name" value="Luciferase_dom"/>
</dbReference>
<feature type="non-terminal residue" evidence="3">
    <location>
        <position position="217"/>
    </location>
</feature>
<feature type="signal peptide" evidence="1">
    <location>
        <begin position="1"/>
        <end position="19"/>
    </location>
</feature>
<evidence type="ECO:0000313" key="3">
    <source>
        <dbReference type="EMBL" id="EMD01005.1"/>
    </source>
</evidence>
<name>M2NNE3_BAUPA</name>
<dbReference type="HOGENOM" id="CLU_063954_1_0_1"/>
<dbReference type="eggNOG" id="ENOG502S0WG">
    <property type="taxonomic scope" value="Eukaryota"/>
</dbReference>
<keyword evidence="1" id="KW-0732">Signal</keyword>
<organism evidence="3 4">
    <name type="scientific">Baudoinia panamericana (strain UAMH 10762)</name>
    <name type="common">Angels' share fungus</name>
    <name type="synonym">Baudoinia compniacensis (strain UAMH 10762)</name>
    <dbReference type="NCBI Taxonomy" id="717646"/>
    <lineage>
        <taxon>Eukaryota</taxon>
        <taxon>Fungi</taxon>
        <taxon>Dikarya</taxon>
        <taxon>Ascomycota</taxon>
        <taxon>Pezizomycotina</taxon>
        <taxon>Dothideomycetes</taxon>
        <taxon>Dothideomycetidae</taxon>
        <taxon>Mycosphaerellales</taxon>
        <taxon>Teratosphaeriaceae</taxon>
        <taxon>Baudoinia</taxon>
    </lineage>
</organism>
<dbReference type="PANTHER" id="PTHR38695:SF1">
    <property type="entry name" value="AMINO ACID PERMEASE_ SLC12A DOMAIN-CONTAINING PROTEIN"/>
    <property type="match status" value="1"/>
</dbReference>
<sequence>TFLATLLPFILHIHQDYLAFLALGPGGTPPTFTGYLKVTILSFFALKNPYQPGPTPERFAGCPGNLVALPQRSGPRPCTRGIAPQRQITQKASEAVYERLAAGIEKLSNPKLVVGTSCFEKYSTGLFSVSPAKRTCKGEVCHSHPSDGSMHLTLHPADASIVLKAGWGERHPLARGGWFEQFVPAGFVMIYAPRDEKEVEVVLSIVKAAAWFVGGGD</sequence>
<feature type="chain" id="PRO_5004021804" description="Luciferase domain-containing protein" evidence="1">
    <location>
        <begin position="20"/>
        <end position="217"/>
    </location>
</feature>
<dbReference type="InterPro" id="IPR048273">
    <property type="entry name" value="Luciferase"/>
</dbReference>
<protein>
    <recommendedName>
        <fullName evidence="2">Luciferase domain-containing protein</fullName>
    </recommendedName>
</protein>
<proteinExistence type="predicted"/>
<dbReference type="Proteomes" id="UP000011761">
    <property type="component" value="Unassembled WGS sequence"/>
</dbReference>
<dbReference type="Pfam" id="PF17648">
    <property type="entry name" value="Luciferase"/>
    <property type="match status" value="1"/>
</dbReference>
<feature type="domain" description="Luciferase" evidence="2">
    <location>
        <begin position="138"/>
        <end position="209"/>
    </location>
</feature>
<dbReference type="OMA" id="EICHAHP"/>